<keyword evidence="1 2" id="KW-0238">DNA-binding</keyword>
<dbReference type="Pfam" id="PF00440">
    <property type="entry name" value="TetR_N"/>
    <property type="match status" value="1"/>
</dbReference>
<evidence type="ECO:0000313" key="5">
    <source>
        <dbReference type="Proteomes" id="UP000051160"/>
    </source>
</evidence>
<dbReference type="InterPro" id="IPR039532">
    <property type="entry name" value="TetR_C_Firmicutes"/>
</dbReference>
<protein>
    <submittedName>
        <fullName evidence="4">TetR family transcriptional regulator</fullName>
    </submittedName>
</protein>
<comment type="caution">
    <text evidence="4">The sequence shown here is derived from an EMBL/GenBank/DDBJ whole genome shotgun (WGS) entry which is preliminary data.</text>
</comment>
<dbReference type="OrthoDB" id="9810250at2"/>
<evidence type="ECO:0000259" key="3">
    <source>
        <dbReference type="PROSITE" id="PS50977"/>
    </source>
</evidence>
<dbReference type="InterPro" id="IPR009057">
    <property type="entry name" value="Homeodomain-like_sf"/>
</dbReference>
<name>A0A0R1LZZ4_9LACO</name>
<dbReference type="Proteomes" id="UP000051160">
    <property type="component" value="Unassembled WGS sequence"/>
</dbReference>
<dbReference type="EMBL" id="AZEE01000027">
    <property type="protein sequence ID" value="KRK98756.1"/>
    <property type="molecule type" value="Genomic_DNA"/>
</dbReference>
<dbReference type="Pfam" id="PF14278">
    <property type="entry name" value="TetR_C_8"/>
    <property type="match status" value="1"/>
</dbReference>
<keyword evidence="5" id="KW-1185">Reference proteome</keyword>
<organism evidence="4 5">
    <name type="scientific">Secundilactobacillus odoratitofui DSM 19909 = JCM 15043</name>
    <dbReference type="NCBI Taxonomy" id="1423776"/>
    <lineage>
        <taxon>Bacteria</taxon>
        <taxon>Bacillati</taxon>
        <taxon>Bacillota</taxon>
        <taxon>Bacilli</taxon>
        <taxon>Lactobacillales</taxon>
        <taxon>Lactobacillaceae</taxon>
        <taxon>Secundilactobacillus</taxon>
    </lineage>
</organism>
<dbReference type="PANTHER" id="PTHR43479">
    <property type="entry name" value="ACREF/ENVCD OPERON REPRESSOR-RELATED"/>
    <property type="match status" value="1"/>
</dbReference>
<feature type="DNA-binding region" description="H-T-H motif" evidence="2">
    <location>
        <begin position="32"/>
        <end position="51"/>
    </location>
</feature>
<dbReference type="Gene3D" id="1.10.357.10">
    <property type="entry name" value="Tetracycline Repressor, domain 2"/>
    <property type="match status" value="1"/>
</dbReference>
<feature type="domain" description="HTH tetR-type" evidence="3">
    <location>
        <begin position="9"/>
        <end position="69"/>
    </location>
</feature>
<accession>A0A0R1LZZ4</accession>
<dbReference type="PATRIC" id="fig|1423776.4.peg.499"/>
<reference evidence="4 5" key="1">
    <citation type="journal article" date="2015" name="Genome Announc.">
        <title>Expanding the biotechnology potential of lactobacilli through comparative genomics of 213 strains and associated genera.</title>
        <authorList>
            <person name="Sun Z."/>
            <person name="Harris H.M."/>
            <person name="McCann A."/>
            <person name="Guo C."/>
            <person name="Argimon S."/>
            <person name="Zhang W."/>
            <person name="Yang X."/>
            <person name="Jeffery I.B."/>
            <person name="Cooney J.C."/>
            <person name="Kagawa T.F."/>
            <person name="Liu W."/>
            <person name="Song Y."/>
            <person name="Salvetti E."/>
            <person name="Wrobel A."/>
            <person name="Rasinkangas P."/>
            <person name="Parkhill J."/>
            <person name="Rea M.C."/>
            <person name="O'Sullivan O."/>
            <person name="Ritari J."/>
            <person name="Douillard F.P."/>
            <person name="Paul Ross R."/>
            <person name="Yang R."/>
            <person name="Briner A.E."/>
            <person name="Felis G.E."/>
            <person name="de Vos W.M."/>
            <person name="Barrangou R."/>
            <person name="Klaenhammer T.R."/>
            <person name="Caufield P.W."/>
            <person name="Cui Y."/>
            <person name="Zhang H."/>
            <person name="O'Toole P.W."/>
        </authorList>
    </citation>
    <scope>NUCLEOTIDE SEQUENCE [LARGE SCALE GENOMIC DNA]</scope>
    <source>
        <strain evidence="4 5">DSM 19909</strain>
    </source>
</reference>
<dbReference type="InterPro" id="IPR050624">
    <property type="entry name" value="HTH-type_Tx_Regulator"/>
</dbReference>
<dbReference type="RefSeq" id="WP_054699116.1">
    <property type="nucleotide sequence ID" value="NZ_AZEE01000027.1"/>
</dbReference>
<dbReference type="InterPro" id="IPR001647">
    <property type="entry name" value="HTH_TetR"/>
</dbReference>
<evidence type="ECO:0000256" key="1">
    <source>
        <dbReference type="ARBA" id="ARBA00023125"/>
    </source>
</evidence>
<evidence type="ECO:0000313" key="4">
    <source>
        <dbReference type="EMBL" id="KRK98756.1"/>
    </source>
</evidence>
<dbReference type="PANTHER" id="PTHR43479:SF11">
    <property type="entry name" value="ACREF_ENVCD OPERON REPRESSOR-RELATED"/>
    <property type="match status" value="1"/>
</dbReference>
<dbReference type="STRING" id="1423776.FD04_GL000494"/>
<dbReference type="GO" id="GO:0003677">
    <property type="term" value="F:DNA binding"/>
    <property type="evidence" value="ECO:0007669"/>
    <property type="project" value="UniProtKB-UniRule"/>
</dbReference>
<gene>
    <name evidence="4" type="ORF">FD04_GL000494</name>
</gene>
<dbReference type="PROSITE" id="PS50977">
    <property type="entry name" value="HTH_TETR_2"/>
    <property type="match status" value="1"/>
</dbReference>
<proteinExistence type="predicted"/>
<dbReference type="AlphaFoldDB" id="A0A0R1LZZ4"/>
<dbReference type="SUPFAM" id="SSF46689">
    <property type="entry name" value="Homeodomain-like"/>
    <property type="match status" value="1"/>
</dbReference>
<evidence type="ECO:0000256" key="2">
    <source>
        <dbReference type="PROSITE-ProRule" id="PRU00335"/>
    </source>
</evidence>
<sequence>MTTHEEQVAQTHAAIIDALVTVGKTKPLNRITISDITRTSGISRGTFYLHYLDKDDLINQLTDQFIDRLQTLLDEEMHGAMAYQNLVTGQPYPVVIDVLDLVAANKPLLRFLLGVNGDPALYRHIIEILQSAILAELSNVKGRPNFRKDIPQSYALSLVTNAIMSIVTTWLMGDDTLDKQAVAAIIMRTLYLSPYEILGIERQ</sequence>